<name>A0ACC2ATL5_DIPCM</name>
<evidence type="ECO:0000313" key="2">
    <source>
        <dbReference type="Proteomes" id="UP001162992"/>
    </source>
</evidence>
<keyword evidence="2" id="KW-1185">Reference proteome</keyword>
<reference evidence="2" key="1">
    <citation type="journal article" date="2024" name="Proc. Natl. Acad. Sci. U.S.A.">
        <title>Extraordinary preservation of gene collinearity over three hundred million years revealed in homosporous lycophytes.</title>
        <authorList>
            <person name="Li C."/>
            <person name="Wickell D."/>
            <person name="Kuo L.Y."/>
            <person name="Chen X."/>
            <person name="Nie B."/>
            <person name="Liao X."/>
            <person name="Peng D."/>
            <person name="Ji J."/>
            <person name="Jenkins J."/>
            <person name="Williams M."/>
            <person name="Shu S."/>
            <person name="Plott C."/>
            <person name="Barry K."/>
            <person name="Rajasekar S."/>
            <person name="Grimwood J."/>
            <person name="Han X."/>
            <person name="Sun S."/>
            <person name="Hou Z."/>
            <person name="He W."/>
            <person name="Dai G."/>
            <person name="Sun C."/>
            <person name="Schmutz J."/>
            <person name="Leebens-Mack J.H."/>
            <person name="Li F.W."/>
            <person name="Wang L."/>
        </authorList>
    </citation>
    <scope>NUCLEOTIDE SEQUENCE [LARGE SCALE GENOMIC DNA]</scope>
    <source>
        <strain evidence="2">cv. PW_Plant_1</strain>
    </source>
</reference>
<accession>A0ACC2ATL5</accession>
<proteinExistence type="predicted"/>
<dbReference type="EMBL" id="CM055110">
    <property type="protein sequence ID" value="KAJ7520784.1"/>
    <property type="molecule type" value="Genomic_DNA"/>
</dbReference>
<comment type="caution">
    <text evidence="1">The sequence shown here is derived from an EMBL/GenBank/DDBJ whole genome shotgun (WGS) entry which is preliminary data.</text>
</comment>
<evidence type="ECO:0000313" key="1">
    <source>
        <dbReference type="EMBL" id="KAJ7520784.1"/>
    </source>
</evidence>
<protein>
    <submittedName>
        <fullName evidence="1">Uncharacterized protein</fullName>
    </submittedName>
</protein>
<sequence>MSPLSAVFMEGNNVINQEPATLLQLQDMPWNEELLDDPAVYDFPLMKESAELPGTSKLSVENFANYPPFMRTHDQTPIGYFSSHGFASTAFDNDPSKWNEMVGIIDVEPQLNRESDSSTFNHEVHFFPLASKAGSYNMHGHYKNINVLKPLEAQLLAVPQSGKQIGENGRIFLRPDYLCEILIPTAEESDGSFSLNKCCHLQWDKELLNQPIFEIQADNNFDPVAETTVMYRETMASAFAVLENMRTSRASSPTSNMDPLQISHGIVEADNTSHVSSGESSRRGARENSGSLHEDTQDLEALMSSDEDEMSTGCSPTDGTWNNTSTDMSNGYSIDSSSSTSKRKACDSQWFEEDEVDILGQEVESELKENICPPFCHLSCPNEGNYQTSASMRTCEPVLGRPISNSSAGLHATTARQDILSAKLCQAYASLSGYSAVRKGPRKAKIKMIVKLLRTIIPGGNSMDTADVLGEAIQYVRKLQFKVSKLEASKRTRI</sequence>
<gene>
    <name evidence="1" type="ORF">O6H91_19G022700</name>
</gene>
<organism evidence="1 2">
    <name type="scientific">Diphasiastrum complanatum</name>
    <name type="common">Issler's clubmoss</name>
    <name type="synonym">Lycopodium complanatum</name>
    <dbReference type="NCBI Taxonomy" id="34168"/>
    <lineage>
        <taxon>Eukaryota</taxon>
        <taxon>Viridiplantae</taxon>
        <taxon>Streptophyta</taxon>
        <taxon>Embryophyta</taxon>
        <taxon>Tracheophyta</taxon>
        <taxon>Lycopodiopsida</taxon>
        <taxon>Lycopodiales</taxon>
        <taxon>Lycopodiaceae</taxon>
        <taxon>Lycopodioideae</taxon>
        <taxon>Diphasiastrum</taxon>
    </lineage>
</organism>
<dbReference type="Proteomes" id="UP001162992">
    <property type="component" value="Chromosome 19"/>
</dbReference>